<feature type="chain" id="PRO_5038467264" evidence="4">
    <location>
        <begin position="24"/>
        <end position="442"/>
    </location>
</feature>
<evidence type="ECO:0000256" key="3">
    <source>
        <dbReference type="ARBA" id="ARBA00022729"/>
    </source>
</evidence>
<dbReference type="STRING" id="1408189.CLAC_08390"/>
<accession>A0A0K2H1B0</accession>
<gene>
    <name evidence="5" type="ORF">CLAC_08390</name>
</gene>
<dbReference type="Pfam" id="PF13416">
    <property type="entry name" value="SBP_bac_8"/>
    <property type="match status" value="1"/>
</dbReference>
<dbReference type="PANTHER" id="PTHR43649:SF34">
    <property type="entry name" value="ABC TRANSPORTER PERIPLASMIC-BINDING PROTEIN YCJN-RELATED"/>
    <property type="match status" value="1"/>
</dbReference>
<dbReference type="AlphaFoldDB" id="A0A0K2H1B0"/>
<keyword evidence="3 4" id="KW-0732">Signal</keyword>
<feature type="signal peptide" evidence="4">
    <location>
        <begin position="1"/>
        <end position="23"/>
    </location>
</feature>
<organism evidence="5 6">
    <name type="scientific">Corynebacterium lactis RW2-5</name>
    <dbReference type="NCBI Taxonomy" id="1408189"/>
    <lineage>
        <taxon>Bacteria</taxon>
        <taxon>Bacillati</taxon>
        <taxon>Actinomycetota</taxon>
        <taxon>Actinomycetes</taxon>
        <taxon>Mycobacteriales</taxon>
        <taxon>Corynebacteriaceae</taxon>
        <taxon>Corynebacterium</taxon>
    </lineage>
</organism>
<protein>
    <submittedName>
        <fullName evidence="5">ABC transporter substrate-binding protein</fullName>
    </submittedName>
</protein>
<dbReference type="InterPro" id="IPR006061">
    <property type="entry name" value="SBP_1_CS"/>
</dbReference>
<dbReference type="PROSITE" id="PS51257">
    <property type="entry name" value="PROKAR_LIPOPROTEIN"/>
    <property type="match status" value="1"/>
</dbReference>
<dbReference type="SUPFAM" id="SSF53850">
    <property type="entry name" value="Periplasmic binding protein-like II"/>
    <property type="match status" value="1"/>
</dbReference>
<evidence type="ECO:0000313" key="5">
    <source>
        <dbReference type="EMBL" id="ALA67733.1"/>
    </source>
</evidence>
<keyword evidence="2" id="KW-0813">Transport</keyword>
<dbReference type="GO" id="GO:0055085">
    <property type="term" value="P:transmembrane transport"/>
    <property type="evidence" value="ECO:0007669"/>
    <property type="project" value="InterPro"/>
</dbReference>
<proteinExistence type="inferred from homology"/>
<dbReference type="PANTHER" id="PTHR43649">
    <property type="entry name" value="ARABINOSE-BINDING PROTEIN-RELATED"/>
    <property type="match status" value="1"/>
</dbReference>
<reference evidence="5 6" key="1">
    <citation type="submission" date="2013-10" db="EMBL/GenBank/DDBJ databases">
        <title>Complete genome sequence of Corynebacterium lactis DSM 45799(T), isolated from raw cow milk.</title>
        <authorList>
            <person name="Ruckert C."/>
            <person name="Albersmeier A."/>
            <person name="Lipski A."/>
            <person name="Kalinowski J."/>
        </authorList>
    </citation>
    <scope>NUCLEOTIDE SEQUENCE [LARGE SCALE GENOMIC DNA]</scope>
    <source>
        <strain evidence="5 6">RW2-5</strain>
    </source>
</reference>
<dbReference type="OrthoDB" id="9763054at2"/>
<dbReference type="Gene3D" id="3.40.190.10">
    <property type="entry name" value="Periplasmic binding protein-like II"/>
    <property type="match status" value="2"/>
</dbReference>
<dbReference type="InterPro" id="IPR050490">
    <property type="entry name" value="Bact_solute-bd_prot1"/>
</dbReference>
<comment type="similarity">
    <text evidence="1">Belongs to the bacterial solute-binding protein 1 family.</text>
</comment>
<name>A0A0K2H1B0_9CORY</name>
<dbReference type="KEGG" id="clw:CLAC_08390"/>
<dbReference type="EMBL" id="CP006841">
    <property type="protein sequence ID" value="ALA67733.1"/>
    <property type="molecule type" value="Genomic_DNA"/>
</dbReference>
<evidence type="ECO:0000256" key="2">
    <source>
        <dbReference type="ARBA" id="ARBA00022448"/>
    </source>
</evidence>
<sequence length="442" mass="48632">MKNFKRASALFAAGVMATAGLVACSSDDSSADGGVYFLNFKPEQDAAYQKIAKAYTDKTGVAVKVVTAASGSYEQTLKAEIGKKDAPTLFQVNGPTGLKTWQDYMADMSDTEIAKNLNDGIEPLKGEDGKIYGVPFAVEGYGLIYNEEIMDKYFAMPDAKAKSMDEIKAFGKLKEIAEDMQAKKDKLGISGTFASTSLASGEDWRWQTHLANGPVHYEFEDLGTKETADVKFKYNKEFKNLFDLYLSNSTVEKTLAPSKAVSDSMAEFAQGKAAMVQNGNWAWSQISEVSGNVVKEDKIKFMPMYMGLKDEDKTGISVGTENYLTVNAKASEASQKATKDFVNWLYNTDEGKKFVVEDLGFIAPFKNFTDADTPNDPLAKEVAAAIEDKEMTTIPWDFQYFPSQQFKDDFGAALAQYASGKMPWDEVVKTFTDSWAAESSSK</sequence>
<evidence type="ECO:0000313" key="6">
    <source>
        <dbReference type="Proteomes" id="UP000058446"/>
    </source>
</evidence>
<evidence type="ECO:0000256" key="4">
    <source>
        <dbReference type="SAM" id="SignalP"/>
    </source>
</evidence>
<evidence type="ECO:0000256" key="1">
    <source>
        <dbReference type="ARBA" id="ARBA00008520"/>
    </source>
</evidence>
<dbReference type="PATRIC" id="fig|1408189.4.peg.1679"/>
<keyword evidence="6" id="KW-1185">Reference proteome</keyword>
<dbReference type="Proteomes" id="UP000058446">
    <property type="component" value="Chromosome"/>
</dbReference>
<dbReference type="PROSITE" id="PS01037">
    <property type="entry name" value="SBP_BACTERIAL_1"/>
    <property type="match status" value="1"/>
</dbReference>
<dbReference type="InterPro" id="IPR006059">
    <property type="entry name" value="SBP"/>
</dbReference>